<keyword evidence="2" id="KW-1185">Reference proteome</keyword>
<dbReference type="EMBL" id="JARBJD010000083">
    <property type="protein sequence ID" value="KAK2954059.1"/>
    <property type="molecule type" value="Genomic_DNA"/>
</dbReference>
<evidence type="ECO:0000313" key="1">
    <source>
        <dbReference type="EMBL" id="KAK2954059.1"/>
    </source>
</evidence>
<reference evidence="1 2" key="1">
    <citation type="journal article" date="2022" name="bioRxiv">
        <title>Genomics of Preaxostyla Flagellates Illuminates Evolutionary Transitions and the Path Towards Mitochondrial Loss.</title>
        <authorList>
            <person name="Novak L.V.F."/>
            <person name="Treitli S.C."/>
            <person name="Pyrih J."/>
            <person name="Halakuc P."/>
            <person name="Pipaliya S.V."/>
            <person name="Vacek V."/>
            <person name="Brzon O."/>
            <person name="Soukal P."/>
            <person name="Eme L."/>
            <person name="Dacks J.B."/>
            <person name="Karnkowska A."/>
            <person name="Elias M."/>
            <person name="Hampl V."/>
        </authorList>
    </citation>
    <scope>NUCLEOTIDE SEQUENCE [LARGE SCALE GENOMIC DNA]</scope>
    <source>
        <strain evidence="1">NAU3</strain>
        <tissue evidence="1">Gut</tissue>
    </source>
</reference>
<evidence type="ECO:0000313" key="2">
    <source>
        <dbReference type="Proteomes" id="UP001281761"/>
    </source>
</evidence>
<accession>A0ABQ9XR17</accession>
<organism evidence="1 2">
    <name type="scientific">Blattamonas nauphoetae</name>
    <dbReference type="NCBI Taxonomy" id="2049346"/>
    <lineage>
        <taxon>Eukaryota</taxon>
        <taxon>Metamonada</taxon>
        <taxon>Preaxostyla</taxon>
        <taxon>Oxymonadida</taxon>
        <taxon>Blattamonas</taxon>
    </lineage>
</organism>
<gene>
    <name evidence="1" type="ORF">BLNAU_11022</name>
</gene>
<sequence length="350" mass="39287">MINFTPTTSPHTLSYQATLESPLPFFLSSHAGPIKSPEEASTRFESLVHFVKGGGVFDEASTKQACRLISNLTPGFKTFFNTGQILHKLVPKQNPSPQGFIEHFIHLLTCSTPDIASVSFNLLYGAVITSSPSLRFELAGTGLFSFIPPSFYVPDILLNSSRGMRMMHIIFELLLSSTQPVISEITHNTQIGSETIRQTVYNCMIQPLQPFWSHLTQYVPRIPDQKLGRDFHWILGTVIRSAPFHSATADFVMKSDICFVFMICPLFFATDSLNVDLFDQLIEALRDWKDADTNVRNRSKTILCRLGEEGLSDELELHSRLASVDWKVHRGIYIAAKLIHLFGGNDAFLM</sequence>
<name>A0ABQ9XR17_9EUKA</name>
<proteinExistence type="predicted"/>
<dbReference type="Proteomes" id="UP001281761">
    <property type="component" value="Unassembled WGS sequence"/>
</dbReference>
<comment type="caution">
    <text evidence="1">The sequence shown here is derived from an EMBL/GenBank/DDBJ whole genome shotgun (WGS) entry which is preliminary data.</text>
</comment>
<protein>
    <submittedName>
        <fullName evidence="1">Uncharacterized protein</fullName>
    </submittedName>
</protein>